<evidence type="ECO:0000256" key="12">
    <source>
        <dbReference type="PROSITE-ProRule" id="PRU00723"/>
    </source>
</evidence>
<proteinExistence type="inferred from homology"/>
<dbReference type="GO" id="GO:0005829">
    <property type="term" value="C:cytosol"/>
    <property type="evidence" value="ECO:0007669"/>
    <property type="project" value="TreeGrafter"/>
</dbReference>
<dbReference type="Proteomes" id="UP000189580">
    <property type="component" value="Chromosome d"/>
</dbReference>
<dbReference type="SUPFAM" id="SSF90229">
    <property type="entry name" value="CCCH zinc finger"/>
    <property type="match status" value="1"/>
</dbReference>
<keyword evidence="8 12" id="KW-0863">Zinc-finger</keyword>
<dbReference type="Pfam" id="PF00642">
    <property type="entry name" value="zf-CCCH"/>
    <property type="match status" value="1"/>
</dbReference>
<dbReference type="GeneID" id="30037212"/>
<feature type="compositionally biased region" description="Low complexity" evidence="13">
    <location>
        <begin position="44"/>
        <end position="53"/>
    </location>
</feature>
<dbReference type="Pfam" id="PF16543">
    <property type="entry name" value="DFRP_C"/>
    <property type="match status" value="1"/>
</dbReference>
<feature type="domain" description="C3H1-type" evidence="14">
    <location>
        <begin position="167"/>
        <end position="205"/>
    </location>
</feature>
<evidence type="ECO:0000256" key="1">
    <source>
        <dbReference type="ARBA" id="ARBA00004123"/>
    </source>
</evidence>
<evidence type="ECO:0000256" key="4">
    <source>
        <dbReference type="ARBA" id="ARBA00015073"/>
    </source>
</evidence>
<dbReference type="PANTHER" id="PTHR12681">
    <property type="entry name" value="ZINC FINGER-CONTAINING PROTEIN P48ZNF"/>
    <property type="match status" value="1"/>
</dbReference>
<dbReference type="GO" id="GO:0002181">
    <property type="term" value="P:cytoplasmic translation"/>
    <property type="evidence" value="ECO:0007669"/>
    <property type="project" value="EnsemblFungi"/>
</dbReference>
<feature type="compositionally biased region" description="Polar residues" evidence="13">
    <location>
        <begin position="334"/>
        <end position="347"/>
    </location>
</feature>
<accession>A0A161HF44</accession>
<dbReference type="PANTHER" id="PTHR12681:SF0">
    <property type="entry name" value="ZINC FINGER CCCH DOMAIN-CONTAINING PROTEIN 15"/>
    <property type="match status" value="1"/>
</dbReference>
<keyword evidence="9 12" id="KW-0862">Zinc</keyword>
<keyword evidence="11" id="KW-0539">Nucleus</keyword>
<dbReference type="InterPro" id="IPR032378">
    <property type="entry name" value="ZC3H15/TMA46_C"/>
</dbReference>
<keyword evidence="10" id="KW-0175">Coiled coil</keyword>
<evidence type="ECO:0000256" key="8">
    <source>
        <dbReference type="ARBA" id="ARBA00022771"/>
    </source>
</evidence>
<dbReference type="InterPro" id="IPR000571">
    <property type="entry name" value="Znf_CCCH"/>
</dbReference>
<keyword evidence="5" id="KW-0963">Cytoplasm</keyword>
<dbReference type="Gene3D" id="4.10.1000.10">
    <property type="entry name" value="Zinc finger, CCCH-type"/>
    <property type="match status" value="1"/>
</dbReference>
<dbReference type="FunFam" id="4.10.1000.10:FF:000050">
    <property type="entry name" value="AGAP008634-PA"/>
    <property type="match status" value="1"/>
</dbReference>
<feature type="compositionally biased region" description="Basic and acidic residues" evidence="13">
    <location>
        <begin position="1"/>
        <end position="10"/>
    </location>
</feature>
<evidence type="ECO:0000256" key="13">
    <source>
        <dbReference type="SAM" id="MobiDB-lite"/>
    </source>
</evidence>
<keyword evidence="16" id="KW-1185">Reference proteome</keyword>
<dbReference type="GO" id="GO:0005634">
    <property type="term" value="C:nucleus"/>
    <property type="evidence" value="ECO:0007669"/>
    <property type="project" value="UniProtKB-SubCell"/>
</dbReference>
<organism evidence="15 16">
    <name type="scientific">Sugiyamaella lignohabitans</name>
    <dbReference type="NCBI Taxonomy" id="796027"/>
    <lineage>
        <taxon>Eukaryota</taxon>
        <taxon>Fungi</taxon>
        <taxon>Dikarya</taxon>
        <taxon>Ascomycota</taxon>
        <taxon>Saccharomycotina</taxon>
        <taxon>Dipodascomycetes</taxon>
        <taxon>Dipodascales</taxon>
        <taxon>Trichomonascaceae</taxon>
        <taxon>Sugiyamaella</taxon>
    </lineage>
</organism>
<dbReference type="OrthoDB" id="278280at2759"/>
<feature type="zinc finger region" description="C3H1-type" evidence="12">
    <location>
        <begin position="95"/>
        <end position="122"/>
    </location>
</feature>
<feature type="compositionally biased region" description="Basic and acidic residues" evidence="13">
    <location>
        <begin position="265"/>
        <end position="275"/>
    </location>
</feature>
<dbReference type="KEGG" id="slb:AWJ20_5016"/>
<protein>
    <recommendedName>
        <fullName evidence="4">Zinc finger CCCH domain-containing protein 15</fullName>
    </recommendedName>
</protein>
<evidence type="ECO:0000256" key="9">
    <source>
        <dbReference type="ARBA" id="ARBA00022833"/>
    </source>
</evidence>
<dbReference type="AlphaFoldDB" id="A0A161HF44"/>
<evidence type="ECO:0000256" key="10">
    <source>
        <dbReference type="ARBA" id="ARBA00023054"/>
    </source>
</evidence>
<evidence type="ECO:0000256" key="5">
    <source>
        <dbReference type="ARBA" id="ARBA00022490"/>
    </source>
</evidence>
<reference evidence="15 16" key="1">
    <citation type="submission" date="2016-02" db="EMBL/GenBank/DDBJ databases">
        <title>Complete genome sequence and transcriptome regulation of the pentose utilising yeast Sugiyamaella lignohabitans.</title>
        <authorList>
            <person name="Bellasio M."/>
            <person name="Peymann A."/>
            <person name="Valli M."/>
            <person name="Sipitzky M."/>
            <person name="Graf A."/>
            <person name="Sauer M."/>
            <person name="Marx H."/>
            <person name="Mattanovich D."/>
        </authorList>
    </citation>
    <scope>NUCLEOTIDE SEQUENCE [LARGE SCALE GENOMIC DNA]</scope>
    <source>
        <strain evidence="15 16">CBS 10342</strain>
    </source>
</reference>
<dbReference type="RefSeq" id="XP_018736537.1">
    <property type="nucleotide sequence ID" value="XM_018882129.1"/>
</dbReference>
<evidence type="ECO:0000256" key="6">
    <source>
        <dbReference type="ARBA" id="ARBA00022723"/>
    </source>
</evidence>
<comment type="subcellular location">
    <subcellularLocation>
        <location evidence="2">Cytoplasm</location>
    </subcellularLocation>
    <subcellularLocation>
        <location evidence="1">Nucleus</location>
    </subcellularLocation>
</comment>
<feature type="zinc finger region" description="C3H1-type" evidence="12">
    <location>
        <begin position="167"/>
        <end position="205"/>
    </location>
</feature>
<keyword evidence="7" id="KW-0677">Repeat</keyword>
<evidence type="ECO:0000313" key="15">
    <source>
        <dbReference type="EMBL" id="ANB14060.1"/>
    </source>
</evidence>
<dbReference type="InterPro" id="IPR036855">
    <property type="entry name" value="Znf_CCCH_sf"/>
</dbReference>
<feature type="domain" description="C3H1-type" evidence="14">
    <location>
        <begin position="95"/>
        <end position="122"/>
    </location>
</feature>
<dbReference type="SMART" id="SM00356">
    <property type="entry name" value="ZnF_C3H1"/>
    <property type="match status" value="2"/>
</dbReference>
<name>A0A161HF44_9ASCO</name>
<evidence type="ECO:0000256" key="3">
    <source>
        <dbReference type="ARBA" id="ARBA00010043"/>
    </source>
</evidence>
<dbReference type="GO" id="GO:0003729">
    <property type="term" value="F:mRNA binding"/>
    <property type="evidence" value="ECO:0007669"/>
    <property type="project" value="TreeGrafter"/>
</dbReference>
<dbReference type="Gene3D" id="6.20.400.10">
    <property type="match status" value="1"/>
</dbReference>
<evidence type="ECO:0000256" key="11">
    <source>
        <dbReference type="ARBA" id="ARBA00023242"/>
    </source>
</evidence>
<dbReference type="PROSITE" id="PS50103">
    <property type="entry name" value="ZF_C3H1"/>
    <property type="match status" value="2"/>
</dbReference>
<sequence length="347" mass="39413">MAKKQQESAKTKAAKKQQAVSDKTFGLKNKNKSSRVQAFVKQVESQSASSSAAQKRKEAEAERRAAEKKAAEKARLEAAELFKPVATQKVPFGVDPKSVLCSFFKQGLCTKGAKCKFSHNLDIERKAAKKDLYSDNREEEKQNDTMDKWDEEKLRSVVLSKHGNPKTTTDIICKYFIDAVENGKYGWFWVCPNGGDTCKYKHSLPPGFKLKTKEELRLERQNAANQPEITLEDFIETERQKLPKNLTPITLESFTKWKEERIAKKKAQEEQELQKQQKSGNKVLSGKQLLDSGKFVAFDDEDDGNDAWDLSELRRRVESDDEDNPNNEPDGSVKSDQQNINTNEIEA</sequence>
<evidence type="ECO:0000256" key="2">
    <source>
        <dbReference type="ARBA" id="ARBA00004496"/>
    </source>
</evidence>
<dbReference type="GO" id="GO:0008270">
    <property type="term" value="F:zinc ion binding"/>
    <property type="evidence" value="ECO:0007669"/>
    <property type="project" value="UniProtKB-KW"/>
</dbReference>
<dbReference type="EMBL" id="CP014502">
    <property type="protein sequence ID" value="ANB14060.1"/>
    <property type="molecule type" value="Genomic_DNA"/>
</dbReference>
<gene>
    <name evidence="15" type="primary">TMA46</name>
    <name evidence="15" type="ORF">AWJ20_5016</name>
</gene>
<comment type="similarity">
    <text evidence="3">Belongs to the ZC3H15/TMA46 family.</text>
</comment>
<feature type="region of interest" description="Disordered" evidence="13">
    <location>
        <begin position="1"/>
        <end position="69"/>
    </location>
</feature>
<evidence type="ECO:0000256" key="7">
    <source>
        <dbReference type="ARBA" id="ARBA00022737"/>
    </source>
</evidence>
<evidence type="ECO:0000313" key="16">
    <source>
        <dbReference type="Proteomes" id="UP000189580"/>
    </source>
</evidence>
<evidence type="ECO:0000259" key="14">
    <source>
        <dbReference type="PROSITE" id="PS50103"/>
    </source>
</evidence>
<feature type="region of interest" description="Disordered" evidence="13">
    <location>
        <begin position="265"/>
        <end position="347"/>
    </location>
</feature>
<keyword evidence="6 12" id="KW-0479">Metal-binding</keyword>
<feature type="compositionally biased region" description="Basic and acidic residues" evidence="13">
    <location>
        <begin position="55"/>
        <end position="69"/>
    </location>
</feature>